<accession>G9WI42</accession>
<dbReference type="OrthoDB" id="1639333at2"/>
<name>G9WI42_9LACO</name>
<dbReference type="HOGENOM" id="CLU_982956_0_0_9"/>
<dbReference type="PATRIC" id="fig|1045004.4.peg.1061"/>
<gene>
    <name evidence="1" type="ORF">OKIT_1061</name>
</gene>
<keyword evidence="2" id="KW-1185">Reference proteome</keyword>
<dbReference type="STRING" id="336988.NT96_06075"/>
<comment type="caution">
    <text evidence="1">The sequence shown here is derived from an EMBL/GenBank/DDBJ whole genome shotgun (WGS) entry which is preliminary data.</text>
</comment>
<evidence type="ECO:0000313" key="1">
    <source>
        <dbReference type="EMBL" id="EHN59164.1"/>
    </source>
</evidence>
<sequence length="283" mass="32343">MSQWIKTIEYFVGQDDQTPNIAVIEINHPEDDPDGRQLDKLLEDSQLFSPFNDETKKYDRFLTMTMAEDFFAQVGLEVFSRLSSDPVYDVVIFFDTTIKGFLPVPTTQLAQFVQQVMAKDQENAGLTVQQPSHEALNRFYKLQTKDTEKIENPALQTALDADQLDDTNINTLLSNAVFLMPTRIKKRRIRQEKIDFFLLSQQDQPQISYLPIFSDWDHLAQWYFSESANGYNEDDNAEIIAVPAEGLKEIRGNIGDAVSNIVLNPTTNDFILDLSDSDQKDNA</sequence>
<dbReference type="Proteomes" id="UP000004959">
    <property type="component" value="Chromosome"/>
</dbReference>
<evidence type="ECO:0000313" key="2">
    <source>
        <dbReference type="Proteomes" id="UP000004959"/>
    </source>
</evidence>
<dbReference type="EMBL" id="AFVZ01000001">
    <property type="protein sequence ID" value="EHN59164.1"/>
    <property type="molecule type" value="Genomic_DNA"/>
</dbReference>
<dbReference type="AlphaFoldDB" id="G9WI42"/>
<reference evidence="1 2" key="1">
    <citation type="journal article" date="2012" name="PLoS ONE">
        <title>Functional divergence in the genus oenococcus as predicted by genome sequencing of the newly-described species, Oenococcus kitaharae.</title>
        <authorList>
            <person name="Borneman A.R."/>
            <person name="McCarthy J.M."/>
            <person name="Chambers P.J."/>
            <person name="Bartowsky E.J."/>
        </authorList>
    </citation>
    <scope>NUCLEOTIDE SEQUENCE [LARGE SCALE GENOMIC DNA]</scope>
    <source>
        <strain evidence="2">DSM17330</strain>
    </source>
</reference>
<protein>
    <submittedName>
        <fullName evidence="1">Uncharacterized protein</fullName>
    </submittedName>
</protein>
<dbReference type="RefSeq" id="WP_007745908.1">
    <property type="nucleotide sequence ID" value="NZ_CM001398.1"/>
</dbReference>
<organism evidence="1 2">
    <name type="scientific">Oenococcus kitaharae DSM 17330</name>
    <dbReference type="NCBI Taxonomy" id="1045004"/>
    <lineage>
        <taxon>Bacteria</taxon>
        <taxon>Bacillati</taxon>
        <taxon>Bacillota</taxon>
        <taxon>Bacilli</taxon>
        <taxon>Lactobacillales</taxon>
        <taxon>Lactobacillaceae</taxon>
        <taxon>Oenococcus</taxon>
    </lineage>
</organism>
<proteinExistence type="predicted"/>